<evidence type="ECO:0000256" key="3">
    <source>
        <dbReference type="ARBA" id="ARBA00022553"/>
    </source>
</evidence>
<proteinExistence type="inferred from homology"/>
<dbReference type="GO" id="GO:0033554">
    <property type="term" value="P:cellular response to stress"/>
    <property type="evidence" value="ECO:0007669"/>
    <property type="project" value="UniProtKB-ARBA"/>
</dbReference>
<name>A0A1R2CJ68_9CILI</name>
<evidence type="ECO:0000256" key="2">
    <source>
        <dbReference type="ARBA" id="ARBA00020355"/>
    </source>
</evidence>
<accession>A0A1R2CJ68</accession>
<keyword evidence="4 8" id="KW-0116">cAMP-binding</keyword>
<keyword evidence="5" id="KW-0677">Repeat</keyword>
<evidence type="ECO:0000256" key="6">
    <source>
        <dbReference type="ARBA" id="ARBA00022741"/>
    </source>
</evidence>
<feature type="binding site" evidence="8">
    <location>
        <position position="211"/>
    </location>
    <ligand>
        <name>3',5'-cyclic AMP</name>
        <dbReference type="ChEBI" id="CHEBI:58165"/>
        <label>1</label>
    </ligand>
</feature>
<keyword evidence="7 8" id="KW-0114">cAMP</keyword>
<gene>
    <name evidence="11" type="ORF">SteCoe_8863</name>
</gene>
<evidence type="ECO:0000256" key="1">
    <source>
        <dbReference type="ARBA" id="ARBA00005753"/>
    </source>
</evidence>
<dbReference type="CDD" id="cd00038">
    <property type="entry name" value="CAP_ED"/>
    <property type="match status" value="2"/>
</dbReference>
<keyword evidence="12" id="KW-1185">Reference proteome</keyword>
<evidence type="ECO:0000313" key="12">
    <source>
        <dbReference type="Proteomes" id="UP000187209"/>
    </source>
</evidence>
<feature type="domain" description="Cyclic nucleotide-binding" evidence="10">
    <location>
        <begin position="142"/>
        <end position="261"/>
    </location>
</feature>
<feature type="compositionally biased region" description="Basic and acidic residues" evidence="9">
    <location>
        <begin position="68"/>
        <end position="81"/>
    </location>
</feature>
<dbReference type="InterPro" id="IPR000595">
    <property type="entry name" value="cNMP-bd_dom"/>
</dbReference>
<dbReference type="SUPFAM" id="SSF51206">
    <property type="entry name" value="cAMP-binding domain-like"/>
    <property type="match status" value="2"/>
</dbReference>
<evidence type="ECO:0000313" key="11">
    <source>
        <dbReference type="EMBL" id="OMJ89043.1"/>
    </source>
</evidence>
<comment type="similarity">
    <text evidence="1">Belongs to the cAMP-dependent kinase regulatory chain family.</text>
</comment>
<organism evidence="11 12">
    <name type="scientific">Stentor coeruleus</name>
    <dbReference type="NCBI Taxonomy" id="5963"/>
    <lineage>
        <taxon>Eukaryota</taxon>
        <taxon>Sar</taxon>
        <taxon>Alveolata</taxon>
        <taxon>Ciliophora</taxon>
        <taxon>Postciliodesmatophora</taxon>
        <taxon>Heterotrichea</taxon>
        <taxon>Heterotrichida</taxon>
        <taxon>Stentoridae</taxon>
        <taxon>Stentor</taxon>
    </lineage>
</organism>
<feature type="binding site" evidence="8">
    <location>
        <position position="220"/>
    </location>
    <ligand>
        <name>3',5'-cyclic AMP</name>
        <dbReference type="ChEBI" id="CHEBI:58165"/>
        <label>1</label>
    </ligand>
</feature>
<dbReference type="InterPro" id="IPR014710">
    <property type="entry name" value="RmlC-like_jellyroll"/>
</dbReference>
<dbReference type="FunFam" id="2.60.120.10:FF:000006">
    <property type="entry name" value="cAMP-dependent protein kinase type I-alpha regulatory subunit"/>
    <property type="match status" value="1"/>
</dbReference>
<feature type="binding site" evidence="8">
    <location>
        <position position="344"/>
    </location>
    <ligand>
        <name>3',5'-cyclic AMP</name>
        <dbReference type="ChEBI" id="CHEBI:58165"/>
        <label>2</label>
    </ligand>
</feature>
<evidence type="ECO:0000256" key="5">
    <source>
        <dbReference type="ARBA" id="ARBA00022737"/>
    </source>
</evidence>
<dbReference type="GO" id="GO:0005829">
    <property type="term" value="C:cytosol"/>
    <property type="evidence" value="ECO:0007669"/>
    <property type="project" value="TreeGrafter"/>
</dbReference>
<comment type="caution">
    <text evidence="11">The sequence shown here is derived from an EMBL/GenBank/DDBJ whole genome shotgun (WGS) entry which is preliminary data.</text>
</comment>
<dbReference type="InterPro" id="IPR018490">
    <property type="entry name" value="cNMP-bd_dom_sf"/>
</dbReference>
<dbReference type="InterPro" id="IPR018488">
    <property type="entry name" value="cNMP-bd_CS"/>
</dbReference>
<dbReference type="GO" id="GO:0030552">
    <property type="term" value="F:cAMP binding"/>
    <property type="evidence" value="ECO:0007669"/>
    <property type="project" value="UniProtKB-KW"/>
</dbReference>
<dbReference type="GO" id="GO:0004862">
    <property type="term" value="F:cAMP-dependent protein kinase inhibitor activity"/>
    <property type="evidence" value="ECO:0007669"/>
    <property type="project" value="TreeGrafter"/>
</dbReference>
<protein>
    <recommendedName>
        <fullName evidence="2">cAMP-dependent protein kinase regulatory subunit</fullName>
    </recommendedName>
</protein>
<evidence type="ECO:0000256" key="8">
    <source>
        <dbReference type="PIRSR" id="PIRSR000548-1"/>
    </source>
</evidence>
<feature type="region of interest" description="Disordered" evidence="9">
    <location>
        <begin position="68"/>
        <end position="102"/>
    </location>
</feature>
<evidence type="ECO:0000256" key="4">
    <source>
        <dbReference type="ARBA" id="ARBA00022566"/>
    </source>
</evidence>
<keyword evidence="3" id="KW-0597">Phosphoprotein</keyword>
<dbReference type="GO" id="GO:0034236">
    <property type="term" value="F:protein kinase A catalytic subunit binding"/>
    <property type="evidence" value="ECO:0007669"/>
    <property type="project" value="TreeGrafter"/>
</dbReference>
<evidence type="ECO:0000256" key="9">
    <source>
        <dbReference type="SAM" id="MobiDB-lite"/>
    </source>
</evidence>
<dbReference type="InterPro" id="IPR012198">
    <property type="entry name" value="cAMP_dep_PK_reg_su"/>
</dbReference>
<dbReference type="Gene3D" id="2.60.120.10">
    <property type="entry name" value="Jelly Rolls"/>
    <property type="match status" value="2"/>
</dbReference>
<dbReference type="InterPro" id="IPR050503">
    <property type="entry name" value="cAMP-dep_PK_reg_su-like"/>
</dbReference>
<sequence>MSTQNKDYANAVLNPFLKEVVAALLVHKPDEPLPYLLNWLEKELGYEGQLSEKAELHKLRQEVARLKLQTDHGSEDERSESAEEDTVEELPQKVSQPNRHRSAVSAEAYGNWNKKEDFIPRVIPKTIDTERHLADRLSASFMFSHLQGTEKTIVIQAMEEKKFNDKEMVIREGDDGNELYIVESGSLKCFKKISGEDKHIKDYSAGDAFGELALLYNAPRAATIIANGPCVLWSLDRECFNHIVKDATMKRREKYVDFLTKVELLSGMDPYERSQLADVLKSLSFSSGEYVIRQGEEGNVFFIVEEGHAIATKVLQAGHEAQEVLRYGPGDYFGELALIRNEPRAANVQASSDLKCLALDRHSFKRLLGPLEDILRRNAKHYEEIVAKAQKK</sequence>
<dbReference type="PANTHER" id="PTHR11635">
    <property type="entry name" value="CAMP-DEPENDENT PROTEIN KINASE REGULATORY CHAIN"/>
    <property type="match status" value="1"/>
</dbReference>
<dbReference type="AlphaFoldDB" id="A0A1R2CJ68"/>
<dbReference type="PANTHER" id="PTHR11635:SF152">
    <property type="entry name" value="CAMP-DEPENDENT PROTEIN KINASE TYPE I REGULATORY SUBUNIT-RELATED"/>
    <property type="match status" value="1"/>
</dbReference>
<reference evidence="11 12" key="1">
    <citation type="submission" date="2016-11" db="EMBL/GenBank/DDBJ databases">
        <title>The macronuclear genome of Stentor coeruleus: a giant cell with tiny introns.</title>
        <authorList>
            <person name="Slabodnick M."/>
            <person name="Ruby J.G."/>
            <person name="Reiff S.B."/>
            <person name="Swart E.C."/>
            <person name="Gosai S."/>
            <person name="Prabakaran S."/>
            <person name="Witkowska E."/>
            <person name="Larue G.E."/>
            <person name="Fisher S."/>
            <person name="Freeman R.M."/>
            <person name="Gunawardena J."/>
            <person name="Chu W."/>
            <person name="Stover N.A."/>
            <person name="Gregory B.D."/>
            <person name="Nowacki M."/>
            <person name="Derisi J."/>
            <person name="Roy S.W."/>
            <person name="Marshall W.F."/>
            <person name="Sood P."/>
        </authorList>
    </citation>
    <scope>NUCLEOTIDE SEQUENCE [LARGE SCALE GENOMIC DNA]</scope>
    <source>
        <strain evidence="11">WM001</strain>
    </source>
</reference>
<dbReference type="PROSITE" id="PS50042">
    <property type="entry name" value="CNMP_BINDING_3"/>
    <property type="match status" value="2"/>
</dbReference>
<keyword evidence="6 8" id="KW-0547">Nucleotide-binding</keyword>
<dbReference type="OrthoDB" id="417078at2759"/>
<evidence type="ECO:0000256" key="7">
    <source>
        <dbReference type="ARBA" id="ARBA00023149"/>
    </source>
</evidence>
<evidence type="ECO:0000259" key="10">
    <source>
        <dbReference type="PROSITE" id="PS50042"/>
    </source>
</evidence>
<feature type="domain" description="Cyclic nucleotide-binding" evidence="10">
    <location>
        <begin position="264"/>
        <end position="385"/>
    </location>
</feature>
<dbReference type="EMBL" id="MPUH01000135">
    <property type="protein sequence ID" value="OMJ89043.1"/>
    <property type="molecule type" value="Genomic_DNA"/>
</dbReference>
<dbReference type="Proteomes" id="UP000187209">
    <property type="component" value="Unassembled WGS sequence"/>
</dbReference>
<dbReference type="PIRSF" id="PIRSF000548">
    <property type="entry name" value="PK_regulatory"/>
    <property type="match status" value="1"/>
</dbReference>
<dbReference type="FunFam" id="2.60.120.10:FF:000039">
    <property type="entry name" value="cAMP-dependent protein kinase regulatory subunit"/>
    <property type="match status" value="1"/>
</dbReference>
<dbReference type="SMART" id="SM00100">
    <property type="entry name" value="cNMP"/>
    <property type="match status" value="2"/>
</dbReference>
<dbReference type="GO" id="GO:0005952">
    <property type="term" value="C:cAMP-dependent protein kinase complex"/>
    <property type="evidence" value="ECO:0007669"/>
    <property type="project" value="InterPro"/>
</dbReference>
<feature type="binding site" evidence="8">
    <location>
        <position position="335"/>
    </location>
    <ligand>
        <name>3',5'-cyclic AMP</name>
        <dbReference type="ChEBI" id="CHEBI:58165"/>
        <label>2</label>
    </ligand>
</feature>
<dbReference type="Pfam" id="PF00027">
    <property type="entry name" value="cNMP_binding"/>
    <property type="match status" value="2"/>
</dbReference>
<dbReference type="PRINTS" id="PR00103">
    <property type="entry name" value="CAMPKINASE"/>
</dbReference>
<dbReference type="PROSITE" id="PS00888">
    <property type="entry name" value="CNMP_BINDING_1"/>
    <property type="match status" value="2"/>
</dbReference>
<dbReference type="PROSITE" id="PS00889">
    <property type="entry name" value="CNMP_BINDING_2"/>
    <property type="match status" value="2"/>
</dbReference>